<evidence type="ECO:0000313" key="3">
    <source>
        <dbReference type="EMBL" id="TFH94783.1"/>
    </source>
</evidence>
<keyword evidence="1" id="KW-0732">Signal</keyword>
<reference evidence="3 4" key="1">
    <citation type="submission" date="2019-03" db="EMBL/GenBank/DDBJ databases">
        <title>Porphyromonas levii Isolated from the Uterus of Dairy Cows.</title>
        <authorList>
            <person name="Francis A.M."/>
        </authorList>
    </citation>
    <scope>NUCLEOTIDE SEQUENCE [LARGE SCALE GENOMIC DNA]</scope>
    <source>
        <strain evidence="3 4">AF5678</strain>
    </source>
</reference>
<dbReference type="PROSITE" id="PS50005">
    <property type="entry name" value="TPR"/>
    <property type="match status" value="1"/>
</dbReference>
<dbReference type="InterPro" id="IPR019734">
    <property type="entry name" value="TPR_rpt"/>
</dbReference>
<dbReference type="SUPFAM" id="SSF48452">
    <property type="entry name" value="TPR-like"/>
    <property type="match status" value="3"/>
</dbReference>
<dbReference type="PANTHER" id="PTHR12558:SF13">
    <property type="entry name" value="CELL DIVISION CYCLE PROTEIN 27 HOMOLOG"/>
    <property type="match status" value="1"/>
</dbReference>
<organism evidence="3 4">
    <name type="scientific">Porphyromonas levii</name>
    <dbReference type="NCBI Taxonomy" id="28114"/>
    <lineage>
        <taxon>Bacteria</taxon>
        <taxon>Pseudomonadati</taxon>
        <taxon>Bacteroidota</taxon>
        <taxon>Bacteroidia</taxon>
        <taxon>Bacteroidales</taxon>
        <taxon>Porphyromonadaceae</taxon>
        <taxon>Porphyromonas</taxon>
    </lineage>
</organism>
<sequence length="999" mass="111120">MKKRKWILGVLMAGALFAVSPAQVLSHRNADMLRVREALQFSSPVGTLEGLQKVYKDTWQLDVKDDESQYLDAIAKGMLRTGDAELQLLKFIETYPHSSYINHAWAALGQLYYAKGQYGSAIYWLRQVDTSLLPERMGATVDYYHAYALFKEGRESEALKLFEPLTYYRGFKDDASFYAGYIQMKEGEIAKGARHMERVVNHSQYGTYANAYLAEARLTEMKYSEALSMAERGLQQRDLPTEVESSLNRTAGLSASSLGQLQSSVSYLKRYIQNTSTPGRVEQLVLGKNLFELGQNREAEQYLLSAAEGNSDFMSQLSLYYAGLTQLALKQPSKAISSFDRARSIAAYAPVTEASEFNGALAAYAQTPGRVGAGSQRLAKFLSTYSTSEYRKQVIGYLSDAYLNEPNAGAALAELNKMSPLPRELSRVRDRVKLKQANTSLISGDTRLATQQYDEIIQGAQDPTSIAEAYLWKGEAAYRAKDYNTAISSTESYLKSRPSDLALNPNAYYTLGYAHYNLGQYGEAERYFKEYQQVNTAPTPEQKTTINNRLGDIEMQRKAYATAISHYNTAEQAGGSESDYALFSKAMARGLQKDYRDKADLMSSLAIRYPDSKLAAEAIYEQGRALALAGDNHKAQQAFESFFVRYKHHELASKVGLQMALSYYGDNKLDDAVRAYEMVVRQYPNSPEAKSALQDLKSISVQLNRVDSYSELVKEMGATDITSHAEMDSLAFIAAERVVASGTPSEANRALDQYLNTYPNGAFVDNVYYNKALLQYNAKDYSGAVSTVVSRAKNFSGKLADDTYRLLASCYDRLNEPGRAAEAYMSLALVSKNLGERSNWIIAAADRAETSGSADFLNSLAWQVADGKIAVNEEAKANVFLAAAKGYARNNQKQNALSYAKRVLALKDFGGHPIAETIVALDLYDKGEYKTVQSKIQKVVNKGTTDAYWLARAFVLLADSYEKLGDRDTARTYLESVRSSYTNSKDGIIKMIDERLARL</sequence>
<dbReference type="EMBL" id="SPNC01000086">
    <property type="protein sequence ID" value="TFH94783.1"/>
    <property type="molecule type" value="Genomic_DNA"/>
</dbReference>
<comment type="caution">
    <text evidence="3">The sequence shown here is derived from an EMBL/GenBank/DDBJ whole genome shotgun (WGS) entry which is preliminary data.</text>
</comment>
<evidence type="ECO:0000259" key="2">
    <source>
        <dbReference type="Pfam" id="PF13525"/>
    </source>
</evidence>
<name>A0A4Y8WNP0_9PORP</name>
<gene>
    <name evidence="3" type="ORF">E4P47_06105</name>
</gene>
<dbReference type="Pfam" id="PF13432">
    <property type="entry name" value="TPR_16"/>
    <property type="match status" value="1"/>
</dbReference>
<dbReference type="PANTHER" id="PTHR12558">
    <property type="entry name" value="CELL DIVISION CYCLE 16,23,27"/>
    <property type="match status" value="1"/>
</dbReference>
<dbReference type="STRING" id="1122973.GCA_000379925_01766"/>
<keyword evidence="4" id="KW-1185">Reference proteome</keyword>
<dbReference type="InterPro" id="IPR011990">
    <property type="entry name" value="TPR-like_helical_dom_sf"/>
</dbReference>
<dbReference type="Proteomes" id="UP000297225">
    <property type="component" value="Unassembled WGS sequence"/>
</dbReference>
<dbReference type="Gene3D" id="1.25.40.10">
    <property type="entry name" value="Tetratricopeptide repeat domain"/>
    <property type="match status" value="6"/>
</dbReference>
<dbReference type="OrthoDB" id="9814448at2"/>
<dbReference type="AlphaFoldDB" id="A0A4Y8WNP0"/>
<accession>A0A4Y8WNP0</accession>
<dbReference type="InterPro" id="IPR039565">
    <property type="entry name" value="BamD-like"/>
</dbReference>
<protein>
    <submittedName>
        <fullName evidence="3">Tetratricopeptide repeat protein</fullName>
    </submittedName>
</protein>
<proteinExistence type="predicted"/>
<evidence type="ECO:0000313" key="4">
    <source>
        <dbReference type="Proteomes" id="UP000297225"/>
    </source>
</evidence>
<dbReference type="Pfam" id="PF13525">
    <property type="entry name" value="YfiO"/>
    <property type="match status" value="1"/>
</dbReference>
<dbReference type="Pfam" id="PF13174">
    <property type="entry name" value="TPR_6"/>
    <property type="match status" value="1"/>
</dbReference>
<dbReference type="SMART" id="SM00028">
    <property type="entry name" value="TPR"/>
    <property type="match status" value="10"/>
</dbReference>
<dbReference type="SUPFAM" id="SSF81901">
    <property type="entry name" value="HCP-like"/>
    <property type="match status" value="1"/>
</dbReference>
<feature type="domain" description="Outer membrane lipoprotein BamD-like" evidence="2">
    <location>
        <begin position="616"/>
        <end position="691"/>
    </location>
</feature>
<evidence type="ECO:0000256" key="1">
    <source>
        <dbReference type="ARBA" id="ARBA00022729"/>
    </source>
</evidence>
<dbReference type="RefSeq" id="WP_134849959.1">
    <property type="nucleotide sequence ID" value="NZ_CP197400.1"/>
</dbReference>